<sequence>MSRVLVGEGLHRTHVENPLMRESLVDSAVLAATESDKIWAMLPDVAVVGLGGRSILDRGASAILPMRDEIVRNHKDGRKLILGVGTGVRGRHTLTIGLDLGIPVGGLAACVGAVEEQNLRMLLAVLAPYGGMHLIRDFLGQLPMYVETGMIPISIGIPPYRFWEPPPEQGHLPINGPDVGLYHLAETIGARQMIFCKDVDGIYTDDPAKNPDAKPLPHRISVAELLALDLPDLPIERAALELLQNARLVREFQIIDGLVAGNLTRALAGEKIGTTVHQ</sequence>
<dbReference type="Proteomes" id="UP000703893">
    <property type="component" value="Unassembled WGS sequence"/>
</dbReference>
<evidence type="ECO:0000313" key="3">
    <source>
        <dbReference type="Proteomes" id="UP000703893"/>
    </source>
</evidence>
<dbReference type="EMBL" id="VGJX01000020">
    <property type="protein sequence ID" value="MBM3273650.1"/>
    <property type="molecule type" value="Genomic_DNA"/>
</dbReference>
<dbReference type="Gene3D" id="3.40.1160.10">
    <property type="entry name" value="Acetylglutamate kinase-like"/>
    <property type="match status" value="1"/>
</dbReference>
<dbReference type="AlphaFoldDB" id="A0A938BM73"/>
<evidence type="ECO:0000313" key="2">
    <source>
        <dbReference type="EMBL" id="MBM3273650.1"/>
    </source>
</evidence>
<dbReference type="GO" id="GO:0016301">
    <property type="term" value="F:kinase activity"/>
    <property type="evidence" value="ECO:0007669"/>
    <property type="project" value="UniProtKB-KW"/>
</dbReference>
<keyword evidence="2" id="KW-0808">Transferase</keyword>
<dbReference type="InterPro" id="IPR001048">
    <property type="entry name" value="Asp/Glu/Uridylate_kinase"/>
</dbReference>
<dbReference type="InterPro" id="IPR036393">
    <property type="entry name" value="AceGlu_kinase-like_sf"/>
</dbReference>
<reference evidence="2 3" key="1">
    <citation type="submission" date="2019-03" db="EMBL/GenBank/DDBJ databases">
        <title>Lake Tanganyika Metagenome-Assembled Genomes (MAGs).</title>
        <authorList>
            <person name="Tran P."/>
        </authorList>
    </citation>
    <scope>NUCLEOTIDE SEQUENCE [LARGE SCALE GENOMIC DNA]</scope>
    <source>
        <strain evidence="2">K_DeepCast_65m_m2_236</strain>
    </source>
</reference>
<proteinExistence type="predicted"/>
<evidence type="ECO:0000259" key="1">
    <source>
        <dbReference type="Pfam" id="PF00696"/>
    </source>
</evidence>
<gene>
    <name evidence="2" type="ORF">FJZ00_00750</name>
</gene>
<keyword evidence="2" id="KW-0418">Kinase</keyword>
<name>A0A938BM73_9BACT</name>
<comment type="caution">
    <text evidence="2">The sequence shown here is derived from an EMBL/GenBank/DDBJ whole genome shotgun (WGS) entry which is preliminary data.</text>
</comment>
<dbReference type="SUPFAM" id="SSF53633">
    <property type="entry name" value="Carbamate kinase-like"/>
    <property type="match status" value="1"/>
</dbReference>
<protein>
    <submittedName>
        <fullName evidence="2">Uridine kinase</fullName>
    </submittedName>
</protein>
<accession>A0A938BM73</accession>
<dbReference type="Pfam" id="PF00696">
    <property type="entry name" value="AA_kinase"/>
    <property type="match status" value="1"/>
</dbReference>
<feature type="domain" description="Aspartate/glutamate/uridylate kinase" evidence="1">
    <location>
        <begin position="45"/>
        <end position="227"/>
    </location>
</feature>
<organism evidence="2 3">
    <name type="scientific">Candidatus Tanganyikabacteria bacterium</name>
    <dbReference type="NCBI Taxonomy" id="2961651"/>
    <lineage>
        <taxon>Bacteria</taxon>
        <taxon>Bacillati</taxon>
        <taxon>Candidatus Sericytochromatia</taxon>
        <taxon>Candidatus Tanganyikabacteria</taxon>
    </lineage>
</organism>